<feature type="transmembrane region" description="Helical" evidence="1">
    <location>
        <begin position="389"/>
        <end position="407"/>
    </location>
</feature>
<feature type="transmembrane region" description="Helical" evidence="1">
    <location>
        <begin position="984"/>
        <end position="1008"/>
    </location>
</feature>
<dbReference type="Gene3D" id="1.20.1640.10">
    <property type="entry name" value="Multidrug efflux transporter AcrB transmembrane domain"/>
    <property type="match status" value="2"/>
</dbReference>
<dbReference type="Pfam" id="PF00873">
    <property type="entry name" value="ACR_tran"/>
    <property type="match status" value="1"/>
</dbReference>
<dbReference type="InterPro" id="IPR027463">
    <property type="entry name" value="AcrB_DN_DC_subdom"/>
</dbReference>
<feature type="transmembrane region" description="Helical" evidence="1">
    <location>
        <begin position="525"/>
        <end position="544"/>
    </location>
</feature>
<feature type="transmembrane region" description="Helical" evidence="1">
    <location>
        <begin position="428"/>
        <end position="453"/>
    </location>
</feature>
<evidence type="ECO:0000313" key="2">
    <source>
        <dbReference type="EMBL" id="MPM18066.1"/>
    </source>
</evidence>
<dbReference type="GO" id="GO:0005886">
    <property type="term" value="C:plasma membrane"/>
    <property type="evidence" value="ECO:0007669"/>
    <property type="project" value="TreeGrafter"/>
</dbReference>
<feature type="transmembrane region" description="Helical" evidence="1">
    <location>
        <begin position="881"/>
        <end position="902"/>
    </location>
</feature>
<proteinExistence type="predicted"/>
<dbReference type="Gene3D" id="3.30.2090.10">
    <property type="entry name" value="Multidrug efflux transporter AcrB TolC docking domain, DN and DC subdomains"/>
    <property type="match status" value="2"/>
</dbReference>
<feature type="transmembrane region" description="Helical" evidence="1">
    <location>
        <begin position="908"/>
        <end position="930"/>
    </location>
</feature>
<feature type="transmembrane region" description="Helical" evidence="1">
    <location>
        <begin position="856"/>
        <end position="874"/>
    </location>
</feature>
<protein>
    <submittedName>
        <fullName evidence="2">Efflux pump membrane transporter BepE</fullName>
    </submittedName>
</protein>
<sequence length="1014" mass="112102">MKSFNLTEWALKHKQLIYYFMAAIFFMGVYSYQQLGRMEDPDFVIRQMVVSAVWPGASAQQVEEQVTDKIEKKLQDTPGIDYISSYSKPGQAVIFVNLKEAVPEKDVRPTWLEVRNLVNDMKNTLPSEVQGVYFNDRFDDVYGNIYALTSDGFSYEEMRSNAEKIRRELLTVKNVKKIELIGVQEEKVYVEIESSKLAQLGIDPALIANTIASQNAMTPSGMVETSQDNVYLRFSGMFENLEDLKKIPIRANGCTFALGDIAKIKSGYADPKEPQMFYNGQPAIGIALSMDKGGNILQLGNALDSKIAQIEKELPFGLQIDQVSNQPKVVQESIHEFVKSLFEAVVIVLIVSFLSLGYRTGIVVALSIPLVIAGVFAAMYGLGIGLHKVSLGALIISLGLLVDDAIISVEMMSVKLEEGWDRFKAACFAYTATSFPMLTGTLVTCAGFIPIGFAKGNAAEFTNSIFVVVSIALLISWLVSVLVVPLLGTILIKPKIEEQNHDPYDKKFYQIFKKLLSWCLRKRKLVLMLTIAFFMGSIALMNFVKSEFFPPSTRPELIAEMTLPRGSSIKATGEQAKRMAEYLKDDPDIVNYSYYVGQGSPRFVLTFDPVLPMDNYCQFVITTKDVAARQRLDKKINKLFTDEFDSVQGYTKVIQTGPPVAYPVMFRVSGNDHDKVRALAQEVGKVMTDDPQLKNINYDWNEMSKVMHLDIDQGKARMLGIDSHSLALDLQTQLSGAPLAEFRQADRTIDIVFRLDAQNRKDLAAIKDMPVHIGNGKYVPLAQIANISYEGEDGLIWRRNLKPTITVRADVNGGITGNDATANIHDKLQDLKASLPQGYSIEAAGYMEKSAQSTALLVQPVPMMILVIVTLLMLQLQKVSLAVLAALTAPLGMIGVSISLLLTQRPLGFVAELGILALSGMIIRNSVILIDQIEQHLKEGQSPWNAIINSAVLRLRPIMLTAAAAILGMLPLIASPFWGPMAVAIAGGLLGATLLTLFVLPAMYAAWFKVKEED</sequence>
<dbReference type="SUPFAM" id="SSF82693">
    <property type="entry name" value="Multidrug efflux transporter AcrB pore domain, PN1, PN2, PC1 and PC2 subdomains"/>
    <property type="match status" value="3"/>
</dbReference>
<accession>A0A644XPE2</accession>
<dbReference type="PANTHER" id="PTHR32063">
    <property type="match status" value="1"/>
</dbReference>
<reference evidence="2" key="1">
    <citation type="submission" date="2019-08" db="EMBL/GenBank/DDBJ databases">
        <authorList>
            <person name="Kucharzyk K."/>
            <person name="Murdoch R.W."/>
            <person name="Higgins S."/>
            <person name="Loffler F."/>
        </authorList>
    </citation>
    <scope>NUCLEOTIDE SEQUENCE</scope>
</reference>
<name>A0A644XPE2_9ZZZZ</name>
<dbReference type="Gene3D" id="3.30.70.1440">
    <property type="entry name" value="Multidrug efflux transporter AcrB pore domain"/>
    <property type="match status" value="1"/>
</dbReference>
<dbReference type="InterPro" id="IPR001036">
    <property type="entry name" value="Acrflvin-R"/>
</dbReference>
<feature type="transmembrane region" description="Helical" evidence="1">
    <location>
        <begin position="465"/>
        <end position="492"/>
    </location>
</feature>
<feature type="transmembrane region" description="Helical" evidence="1">
    <location>
        <begin position="16"/>
        <end position="33"/>
    </location>
</feature>
<dbReference type="Gene3D" id="3.30.70.1430">
    <property type="entry name" value="Multidrug efflux transporter AcrB pore domain"/>
    <property type="match status" value="2"/>
</dbReference>
<comment type="caution">
    <text evidence="2">The sequence shown here is derived from an EMBL/GenBank/DDBJ whole genome shotgun (WGS) entry which is preliminary data.</text>
</comment>
<dbReference type="SUPFAM" id="SSF82866">
    <property type="entry name" value="Multidrug efflux transporter AcrB transmembrane domain"/>
    <property type="match status" value="2"/>
</dbReference>
<keyword evidence="1" id="KW-0472">Membrane</keyword>
<feature type="transmembrane region" description="Helical" evidence="1">
    <location>
        <begin position="363"/>
        <end position="383"/>
    </location>
</feature>
<evidence type="ECO:0000256" key="1">
    <source>
        <dbReference type="SAM" id="Phobius"/>
    </source>
</evidence>
<dbReference type="EMBL" id="VSSQ01002914">
    <property type="protein sequence ID" value="MPM18066.1"/>
    <property type="molecule type" value="Genomic_DNA"/>
</dbReference>
<gene>
    <name evidence="2" type="primary">bepE_16</name>
    <name evidence="2" type="ORF">SDC9_64472</name>
</gene>
<feature type="transmembrane region" description="Helical" evidence="1">
    <location>
        <begin position="958"/>
        <end position="978"/>
    </location>
</feature>
<keyword evidence="1" id="KW-0812">Transmembrane</keyword>
<feature type="transmembrane region" description="Helical" evidence="1">
    <location>
        <begin position="337"/>
        <end position="356"/>
    </location>
</feature>
<dbReference type="SUPFAM" id="SSF82714">
    <property type="entry name" value="Multidrug efflux transporter AcrB TolC docking domain, DN and DC subdomains"/>
    <property type="match status" value="2"/>
</dbReference>
<dbReference type="GO" id="GO:0042910">
    <property type="term" value="F:xenobiotic transmembrane transporter activity"/>
    <property type="evidence" value="ECO:0007669"/>
    <property type="project" value="TreeGrafter"/>
</dbReference>
<dbReference type="PANTHER" id="PTHR32063:SF18">
    <property type="entry name" value="CATION EFFLUX SYSTEM PROTEIN"/>
    <property type="match status" value="1"/>
</dbReference>
<keyword evidence="1" id="KW-1133">Transmembrane helix</keyword>
<organism evidence="2">
    <name type="scientific">bioreactor metagenome</name>
    <dbReference type="NCBI Taxonomy" id="1076179"/>
    <lineage>
        <taxon>unclassified sequences</taxon>
        <taxon>metagenomes</taxon>
        <taxon>ecological metagenomes</taxon>
    </lineage>
</organism>
<dbReference type="AlphaFoldDB" id="A0A644XPE2"/>
<dbReference type="PRINTS" id="PR00702">
    <property type="entry name" value="ACRIFLAVINRP"/>
</dbReference>
<dbReference type="Gene3D" id="3.30.70.1320">
    <property type="entry name" value="Multidrug efflux transporter AcrB pore domain like"/>
    <property type="match status" value="1"/>
</dbReference>